<dbReference type="SUPFAM" id="SSF55874">
    <property type="entry name" value="ATPase domain of HSP90 chaperone/DNA topoisomerase II/histidine kinase"/>
    <property type="match status" value="1"/>
</dbReference>
<evidence type="ECO:0000256" key="4">
    <source>
        <dbReference type="ARBA" id="ARBA00022475"/>
    </source>
</evidence>
<dbReference type="GO" id="GO:0000155">
    <property type="term" value="F:phosphorelay sensor kinase activity"/>
    <property type="evidence" value="ECO:0007669"/>
    <property type="project" value="InterPro"/>
</dbReference>
<keyword evidence="10" id="KW-0067">ATP-binding</keyword>
<dbReference type="InterPro" id="IPR036097">
    <property type="entry name" value="HisK_dim/P_sf"/>
</dbReference>
<feature type="transmembrane region" description="Helical" evidence="14">
    <location>
        <begin position="12"/>
        <end position="31"/>
    </location>
</feature>
<evidence type="ECO:0000256" key="1">
    <source>
        <dbReference type="ARBA" id="ARBA00000085"/>
    </source>
</evidence>
<dbReference type="EC" id="2.7.13.3" evidence="3"/>
<keyword evidence="6" id="KW-0808">Transferase</keyword>
<dbReference type="PROSITE" id="PS50109">
    <property type="entry name" value="HIS_KIN"/>
    <property type="match status" value="1"/>
</dbReference>
<dbReference type="GO" id="GO:0005886">
    <property type="term" value="C:plasma membrane"/>
    <property type="evidence" value="ECO:0007669"/>
    <property type="project" value="UniProtKB-SubCell"/>
</dbReference>
<evidence type="ECO:0000256" key="2">
    <source>
        <dbReference type="ARBA" id="ARBA00004651"/>
    </source>
</evidence>
<keyword evidence="7 14" id="KW-0812">Transmembrane</keyword>
<dbReference type="SUPFAM" id="SSF158472">
    <property type="entry name" value="HAMP domain-like"/>
    <property type="match status" value="1"/>
</dbReference>
<evidence type="ECO:0000313" key="18">
    <source>
        <dbReference type="Proteomes" id="UP000824263"/>
    </source>
</evidence>
<evidence type="ECO:0000256" key="5">
    <source>
        <dbReference type="ARBA" id="ARBA00022553"/>
    </source>
</evidence>
<keyword evidence="11 14" id="KW-1133">Transmembrane helix</keyword>
<evidence type="ECO:0000256" key="8">
    <source>
        <dbReference type="ARBA" id="ARBA00022741"/>
    </source>
</evidence>
<evidence type="ECO:0000259" key="16">
    <source>
        <dbReference type="PROSITE" id="PS50885"/>
    </source>
</evidence>
<comment type="subcellular location">
    <subcellularLocation>
        <location evidence="2">Cell membrane</location>
        <topology evidence="2">Multi-pass membrane protein</topology>
    </subcellularLocation>
</comment>
<dbReference type="InterPro" id="IPR005467">
    <property type="entry name" value="His_kinase_dom"/>
</dbReference>
<dbReference type="InterPro" id="IPR003660">
    <property type="entry name" value="HAMP_dom"/>
</dbReference>
<evidence type="ECO:0000256" key="13">
    <source>
        <dbReference type="ARBA" id="ARBA00023136"/>
    </source>
</evidence>
<evidence type="ECO:0000256" key="12">
    <source>
        <dbReference type="ARBA" id="ARBA00023012"/>
    </source>
</evidence>
<dbReference type="SMART" id="SM00304">
    <property type="entry name" value="HAMP"/>
    <property type="match status" value="1"/>
</dbReference>
<evidence type="ECO:0000256" key="7">
    <source>
        <dbReference type="ARBA" id="ARBA00022692"/>
    </source>
</evidence>
<dbReference type="CDD" id="cd00082">
    <property type="entry name" value="HisKA"/>
    <property type="match status" value="1"/>
</dbReference>
<protein>
    <recommendedName>
        <fullName evidence="3">histidine kinase</fullName>
        <ecNumber evidence="3">2.7.13.3</ecNumber>
    </recommendedName>
</protein>
<dbReference type="Gene3D" id="3.30.565.10">
    <property type="entry name" value="Histidine kinase-like ATPase, C-terminal domain"/>
    <property type="match status" value="1"/>
</dbReference>
<dbReference type="InterPro" id="IPR050398">
    <property type="entry name" value="HssS/ArlS-like"/>
</dbReference>
<sequence length="438" mass="51336">MKLSVSKWDSLYVSLFRLVIGAIAAAILFFFCVDFGGEYLVVRWYHESHYVERKEKAYIKDLQDYVDRYQVSIQDKESLTRWLKDQKILSLKIYQDQWLVYDSFYKKNLENLTEEEREQKYNGQENYYPVCFPDGNGEAVLYGAYKYQLYIFVVFLELLATFLVFLGIMAWGIRRKMEEIRRLGREIEILETGNLDYAITVRGKDELAALAEGVDCMRRSLREQIEQEALLVRENQEMVTEMSHDLRTPLTSILLYTEILQKGAYKNPERLLEYLEKIHQKASRLKQLSDHLFEYALIAEDAGIQLEQPEEYKSLFYDLLSETCSYLEQKGFQAEAHLEWKSRQIRVDENYVARILDNITSNIVKYGQKERPVIISCSCDEETVRIAFENAVKAAGEPKESSGIGLPNIRKMMERMGGSCRFGQRGGQFYIHLFFPQV</sequence>
<reference evidence="17" key="1">
    <citation type="journal article" date="2021" name="PeerJ">
        <title>Extensive microbial diversity within the chicken gut microbiome revealed by metagenomics and culture.</title>
        <authorList>
            <person name="Gilroy R."/>
            <person name="Ravi A."/>
            <person name="Getino M."/>
            <person name="Pursley I."/>
            <person name="Horton D.L."/>
            <person name="Alikhan N.F."/>
            <person name="Baker D."/>
            <person name="Gharbi K."/>
            <person name="Hall N."/>
            <person name="Watson M."/>
            <person name="Adriaenssens E.M."/>
            <person name="Foster-Nyarko E."/>
            <person name="Jarju S."/>
            <person name="Secka A."/>
            <person name="Antonio M."/>
            <person name="Oren A."/>
            <person name="Chaudhuri R.R."/>
            <person name="La Ragione R."/>
            <person name="Hildebrand F."/>
            <person name="Pallen M.J."/>
        </authorList>
    </citation>
    <scope>NUCLEOTIDE SEQUENCE</scope>
    <source>
        <strain evidence="17">ChiSxjej1B13-11762</strain>
    </source>
</reference>
<evidence type="ECO:0000256" key="3">
    <source>
        <dbReference type="ARBA" id="ARBA00012438"/>
    </source>
</evidence>
<dbReference type="Gene3D" id="1.10.287.130">
    <property type="match status" value="1"/>
</dbReference>
<organism evidence="17 18">
    <name type="scientific">Candidatus Dorea gallistercoris</name>
    <dbReference type="NCBI Taxonomy" id="2838542"/>
    <lineage>
        <taxon>Bacteria</taxon>
        <taxon>Bacillati</taxon>
        <taxon>Bacillota</taxon>
        <taxon>Clostridia</taxon>
        <taxon>Lachnospirales</taxon>
        <taxon>Lachnospiraceae</taxon>
        <taxon>Dorea</taxon>
    </lineage>
</organism>
<keyword evidence="4" id="KW-1003">Cell membrane</keyword>
<evidence type="ECO:0000256" key="9">
    <source>
        <dbReference type="ARBA" id="ARBA00022777"/>
    </source>
</evidence>
<dbReference type="EMBL" id="DXGF01000075">
    <property type="protein sequence ID" value="HIW83485.1"/>
    <property type="molecule type" value="Genomic_DNA"/>
</dbReference>
<dbReference type="Gene3D" id="6.10.340.10">
    <property type="match status" value="1"/>
</dbReference>
<evidence type="ECO:0000256" key="11">
    <source>
        <dbReference type="ARBA" id="ARBA00022989"/>
    </source>
</evidence>
<accession>A0A9D1R9J6</accession>
<name>A0A9D1R9J6_9FIRM</name>
<proteinExistence type="predicted"/>
<dbReference type="GO" id="GO:0005524">
    <property type="term" value="F:ATP binding"/>
    <property type="evidence" value="ECO:0007669"/>
    <property type="project" value="UniProtKB-KW"/>
</dbReference>
<evidence type="ECO:0000256" key="6">
    <source>
        <dbReference type="ARBA" id="ARBA00022679"/>
    </source>
</evidence>
<keyword evidence="5" id="KW-0597">Phosphoprotein</keyword>
<dbReference type="SUPFAM" id="SSF47384">
    <property type="entry name" value="Homodimeric domain of signal transducing histidine kinase"/>
    <property type="match status" value="1"/>
</dbReference>
<dbReference type="InterPro" id="IPR003661">
    <property type="entry name" value="HisK_dim/P_dom"/>
</dbReference>
<evidence type="ECO:0000313" key="17">
    <source>
        <dbReference type="EMBL" id="HIW83485.1"/>
    </source>
</evidence>
<gene>
    <name evidence="17" type="ORF">H9873_04095</name>
</gene>
<dbReference type="InterPro" id="IPR036890">
    <property type="entry name" value="HATPase_C_sf"/>
</dbReference>
<feature type="transmembrane region" description="Helical" evidence="14">
    <location>
        <begin position="149"/>
        <end position="173"/>
    </location>
</feature>
<keyword evidence="13 14" id="KW-0472">Membrane</keyword>
<comment type="catalytic activity">
    <reaction evidence="1">
        <text>ATP + protein L-histidine = ADP + protein N-phospho-L-histidine.</text>
        <dbReference type="EC" id="2.7.13.3"/>
    </reaction>
</comment>
<dbReference type="PANTHER" id="PTHR45528">
    <property type="entry name" value="SENSOR HISTIDINE KINASE CPXA"/>
    <property type="match status" value="1"/>
</dbReference>
<dbReference type="SMART" id="SM00388">
    <property type="entry name" value="HisKA"/>
    <property type="match status" value="1"/>
</dbReference>
<dbReference type="Pfam" id="PF00672">
    <property type="entry name" value="HAMP"/>
    <property type="match status" value="1"/>
</dbReference>
<comment type="caution">
    <text evidence="17">The sequence shown here is derived from an EMBL/GenBank/DDBJ whole genome shotgun (WGS) entry which is preliminary data.</text>
</comment>
<keyword evidence="8" id="KW-0547">Nucleotide-binding</keyword>
<evidence type="ECO:0000259" key="15">
    <source>
        <dbReference type="PROSITE" id="PS50109"/>
    </source>
</evidence>
<evidence type="ECO:0000256" key="14">
    <source>
        <dbReference type="SAM" id="Phobius"/>
    </source>
</evidence>
<dbReference type="AlphaFoldDB" id="A0A9D1R9J6"/>
<reference evidence="17" key="2">
    <citation type="submission" date="2021-04" db="EMBL/GenBank/DDBJ databases">
        <authorList>
            <person name="Gilroy R."/>
        </authorList>
    </citation>
    <scope>NUCLEOTIDE SEQUENCE</scope>
    <source>
        <strain evidence="17">ChiSxjej1B13-11762</strain>
    </source>
</reference>
<dbReference type="CDD" id="cd06225">
    <property type="entry name" value="HAMP"/>
    <property type="match status" value="1"/>
</dbReference>
<feature type="domain" description="HAMP" evidence="16">
    <location>
        <begin position="174"/>
        <end position="226"/>
    </location>
</feature>
<dbReference type="PANTHER" id="PTHR45528:SF1">
    <property type="entry name" value="SENSOR HISTIDINE KINASE CPXA"/>
    <property type="match status" value="1"/>
</dbReference>
<keyword evidence="12" id="KW-0902">Two-component regulatory system</keyword>
<feature type="domain" description="Histidine kinase" evidence="15">
    <location>
        <begin position="241"/>
        <end position="438"/>
    </location>
</feature>
<keyword evidence="9 17" id="KW-0418">Kinase</keyword>
<dbReference type="Proteomes" id="UP000824263">
    <property type="component" value="Unassembled WGS sequence"/>
</dbReference>
<dbReference type="Pfam" id="PF00512">
    <property type="entry name" value="HisKA"/>
    <property type="match status" value="1"/>
</dbReference>
<dbReference type="PROSITE" id="PS50885">
    <property type="entry name" value="HAMP"/>
    <property type="match status" value="1"/>
</dbReference>
<evidence type="ECO:0000256" key="10">
    <source>
        <dbReference type="ARBA" id="ARBA00022840"/>
    </source>
</evidence>